<protein>
    <submittedName>
        <fullName evidence="2">Uncharacterized protein</fullName>
    </submittedName>
</protein>
<dbReference type="InParanoid" id="A0A2P5EBI9"/>
<evidence type="ECO:0000313" key="3">
    <source>
        <dbReference type="Proteomes" id="UP000237000"/>
    </source>
</evidence>
<feature type="region of interest" description="Disordered" evidence="1">
    <location>
        <begin position="1"/>
        <end position="33"/>
    </location>
</feature>
<comment type="caution">
    <text evidence="2">The sequence shown here is derived from an EMBL/GenBank/DDBJ whole genome shotgun (WGS) entry which is preliminary data.</text>
</comment>
<accession>A0A2P5EBI9</accession>
<proteinExistence type="predicted"/>
<name>A0A2P5EBI9_TREOI</name>
<gene>
    <name evidence="2" type="ORF">TorRG33x02_213320</name>
</gene>
<dbReference type="EMBL" id="JXTC01000187">
    <property type="protein sequence ID" value="PON82921.1"/>
    <property type="molecule type" value="Genomic_DNA"/>
</dbReference>
<keyword evidence="3" id="KW-1185">Reference proteome</keyword>
<feature type="compositionally biased region" description="Polar residues" evidence="1">
    <location>
        <begin position="1"/>
        <end position="12"/>
    </location>
</feature>
<sequence>MSFLNQGNTDCGSSHSPENHPPSEWYASNVETD</sequence>
<evidence type="ECO:0000256" key="1">
    <source>
        <dbReference type="SAM" id="MobiDB-lite"/>
    </source>
</evidence>
<organism evidence="2 3">
    <name type="scientific">Trema orientale</name>
    <name type="common">Charcoal tree</name>
    <name type="synonym">Celtis orientalis</name>
    <dbReference type="NCBI Taxonomy" id="63057"/>
    <lineage>
        <taxon>Eukaryota</taxon>
        <taxon>Viridiplantae</taxon>
        <taxon>Streptophyta</taxon>
        <taxon>Embryophyta</taxon>
        <taxon>Tracheophyta</taxon>
        <taxon>Spermatophyta</taxon>
        <taxon>Magnoliopsida</taxon>
        <taxon>eudicotyledons</taxon>
        <taxon>Gunneridae</taxon>
        <taxon>Pentapetalae</taxon>
        <taxon>rosids</taxon>
        <taxon>fabids</taxon>
        <taxon>Rosales</taxon>
        <taxon>Cannabaceae</taxon>
        <taxon>Trema</taxon>
    </lineage>
</organism>
<dbReference type="AlphaFoldDB" id="A0A2P5EBI9"/>
<reference evidence="3" key="1">
    <citation type="submission" date="2016-06" db="EMBL/GenBank/DDBJ databases">
        <title>Parallel loss of symbiosis genes in relatives of nitrogen-fixing non-legume Parasponia.</title>
        <authorList>
            <person name="Van Velzen R."/>
            <person name="Holmer R."/>
            <person name="Bu F."/>
            <person name="Rutten L."/>
            <person name="Van Zeijl A."/>
            <person name="Liu W."/>
            <person name="Santuari L."/>
            <person name="Cao Q."/>
            <person name="Sharma T."/>
            <person name="Shen D."/>
            <person name="Roswanjaya Y."/>
            <person name="Wardhani T."/>
            <person name="Kalhor M.S."/>
            <person name="Jansen J."/>
            <person name="Van den Hoogen J."/>
            <person name="Gungor B."/>
            <person name="Hartog M."/>
            <person name="Hontelez J."/>
            <person name="Verver J."/>
            <person name="Yang W.-C."/>
            <person name="Schijlen E."/>
            <person name="Repin R."/>
            <person name="Schilthuizen M."/>
            <person name="Schranz E."/>
            <person name="Heidstra R."/>
            <person name="Miyata K."/>
            <person name="Fedorova E."/>
            <person name="Kohlen W."/>
            <person name="Bisseling T."/>
            <person name="Smit S."/>
            <person name="Geurts R."/>
        </authorList>
    </citation>
    <scope>NUCLEOTIDE SEQUENCE [LARGE SCALE GENOMIC DNA]</scope>
    <source>
        <strain evidence="3">cv. RG33-2</strain>
    </source>
</reference>
<dbReference type="Proteomes" id="UP000237000">
    <property type="component" value="Unassembled WGS sequence"/>
</dbReference>
<evidence type="ECO:0000313" key="2">
    <source>
        <dbReference type="EMBL" id="PON82921.1"/>
    </source>
</evidence>